<dbReference type="RefSeq" id="WP_379876755.1">
    <property type="nucleotide sequence ID" value="NZ_JBHUIP010000012.1"/>
</dbReference>
<evidence type="ECO:0000256" key="1">
    <source>
        <dbReference type="ARBA" id="ARBA00004651"/>
    </source>
</evidence>
<dbReference type="PANTHER" id="PTHR34979">
    <property type="entry name" value="INNER MEMBRANE PROTEIN YGAZ"/>
    <property type="match status" value="1"/>
</dbReference>
<evidence type="ECO:0000256" key="8">
    <source>
        <dbReference type="SAM" id="Phobius"/>
    </source>
</evidence>
<feature type="transmembrane region" description="Helical" evidence="8">
    <location>
        <begin position="194"/>
        <end position="211"/>
    </location>
</feature>
<keyword evidence="3" id="KW-0813">Transport</keyword>
<evidence type="ECO:0000256" key="7">
    <source>
        <dbReference type="ARBA" id="ARBA00023136"/>
    </source>
</evidence>
<proteinExistence type="inferred from homology"/>
<comment type="caution">
    <text evidence="9">The sequence shown here is derived from an EMBL/GenBank/DDBJ whole genome shotgun (WGS) entry which is preliminary data.</text>
</comment>
<dbReference type="InterPro" id="IPR011606">
    <property type="entry name" value="Brnchd-chn_aa_trnsp_permease"/>
</dbReference>
<accession>A0ABW5DWX1</accession>
<feature type="transmembrane region" description="Helical" evidence="8">
    <location>
        <begin position="74"/>
        <end position="94"/>
    </location>
</feature>
<keyword evidence="7 8" id="KW-0472">Membrane</keyword>
<evidence type="ECO:0000313" key="9">
    <source>
        <dbReference type="EMBL" id="MFD2263725.1"/>
    </source>
</evidence>
<evidence type="ECO:0000256" key="3">
    <source>
        <dbReference type="ARBA" id="ARBA00022448"/>
    </source>
</evidence>
<dbReference type="Proteomes" id="UP001597295">
    <property type="component" value="Unassembled WGS sequence"/>
</dbReference>
<dbReference type="Pfam" id="PF03591">
    <property type="entry name" value="AzlC"/>
    <property type="match status" value="1"/>
</dbReference>
<dbReference type="PANTHER" id="PTHR34979:SF1">
    <property type="entry name" value="INNER MEMBRANE PROTEIN YGAZ"/>
    <property type="match status" value="1"/>
</dbReference>
<evidence type="ECO:0000256" key="2">
    <source>
        <dbReference type="ARBA" id="ARBA00010735"/>
    </source>
</evidence>
<keyword evidence="4" id="KW-1003">Cell membrane</keyword>
<feature type="transmembrane region" description="Helical" evidence="8">
    <location>
        <begin position="170"/>
        <end position="187"/>
    </location>
</feature>
<evidence type="ECO:0000256" key="6">
    <source>
        <dbReference type="ARBA" id="ARBA00022989"/>
    </source>
</evidence>
<name>A0ABW5DWX1_9PROT</name>
<comment type="subcellular location">
    <subcellularLocation>
        <location evidence="1">Cell membrane</location>
        <topology evidence="1">Multi-pass membrane protein</topology>
    </subcellularLocation>
</comment>
<keyword evidence="10" id="KW-1185">Reference proteome</keyword>
<protein>
    <submittedName>
        <fullName evidence="9">AzlC family ABC transporter permease</fullName>
    </submittedName>
</protein>
<keyword evidence="6 8" id="KW-1133">Transmembrane helix</keyword>
<sequence length="240" mass="25179">MTYADSITSDPSFRSEFARGFLICLPIALSVAIFGIIYGLLAAQKGLSLVEAVGMCLIVFAGASQLLALELWSMPPTALTLAIAVFIINLRYLMQTATLGEVLKPWGRAGLLATLFNADENWAVTMTEHKKAPVGPGFFMGSAMALYSFWAGSAGIGWLAGGVAPDAEKYGLSFVGTAVFLFLLQGLAKKRSDLLPILVGAGAAIAAAKLIPGTWFILIGGLAGSLAGLARDLLKEKTYA</sequence>
<keyword evidence="5 8" id="KW-0812">Transmembrane</keyword>
<feature type="transmembrane region" description="Helical" evidence="8">
    <location>
        <begin position="138"/>
        <end position="158"/>
    </location>
</feature>
<comment type="similarity">
    <text evidence="2">Belongs to the AzlC family.</text>
</comment>
<evidence type="ECO:0000256" key="5">
    <source>
        <dbReference type="ARBA" id="ARBA00022692"/>
    </source>
</evidence>
<reference evidence="10" key="1">
    <citation type="journal article" date="2019" name="Int. J. Syst. Evol. Microbiol.">
        <title>The Global Catalogue of Microorganisms (GCM) 10K type strain sequencing project: providing services to taxonomists for standard genome sequencing and annotation.</title>
        <authorList>
            <consortium name="The Broad Institute Genomics Platform"/>
            <consortium name="The Broad Institute Genome Sequencing Center for Infectious Disease"/>
            <person name="Wu L."/>
            <person name="Ma J."/>
        </authorList>
    </citation>
    <scope>NUCLEOTIDE SEQUENCE [LARGE SCALE GENOMIC DNA]</scope>
    <source>
        <strain evidence="10">CGMCC 1.19062</strain>
    </source>
</reference>
<evidence type="ECO:0000256" key="4">
    <source>
        <dbReference type="ARBA" id="ARBA00022475"/>
    </source>
</evidence>
<feature type="transmembrane region" description="Helical" evidence="8">
    <location>
        <begin position="20"/>
        <end position="41"/>
    </location>
</feature>
<feature type="transmembrane region" description="Helical" evidence="8">
    <location>
        <begin position="48"/>
        <end position="68"/>
    </location>
</feature>
<gene>
    <name evidence="9" type="ORF">ACFSM5_12565</name>
</gene>
<dbReference type="EMBL" id="JBHUIP010000012">
    <property type="protein sequence ID" value="MFD2263725.1"/>
    <property type="molecule type" value="Genomic_DNA"/>
</dbReference>
<evidence type="ECO:0000313" key="10">
    <source>
        <dbReference type="Proteomes" id="UP001597295"/>
    </source>
</evidence>
<organism evidence="9 10">
    <name type="scientific">Lacibacterium aquatile</name>
    <dbReference type="NCBI Taxonomy" id="1168082"/>
    <lineage>
        <taxon>Bacteria</taxon>
        <taxon>Pseudomonadati</taxon>
        <taxon>Pseudomonadota</taxon>
        <taxon>Alphaproteobacteria</taxon>
        <taxon>Rhodospirillales</taxon>
        <taxon>Rhodospirillaceae</taxon>
    </lineage>
</organism>